<proteinExistence type="predicted"/>
<dbReference type="AlphaFoldDB" id="A0A7G9ZCG1"/>
<accession>A0A7G9ZCG1</accession>
<dbReference type="EMBL" id="MT631708">
    <property type="protein sequence ID" value="QNO57945.1"/>
    <property type="molecule type" value="Genomic_DNA"/>
</dbReference>
<gene>
    <name evidence="1" type="ORF">LHHCGPCL_00010</name>
</gene>
<reference evidence="1" key="1">
    <citation type="submission" date="2020-06" db="EMBL/GenBank/DDBJ databases">
        <title>Unique genomic features of the anaerobic methanotrophic archaea.</title>
        <authorList>
            <person name="Chadwick G.L."/>
            <person name="Skennerton C.T."/>
            <person name="Laso-Perez R."/>
            <person name="Leu A.O."/>
            <person name="Speth D.R."/>
            <person name="Yu H."/>
            <person name="Morgan-Lang C."/>
            <person name="Hatzenpichler R."/>
            <person name="Goudeau D."/>
            <person name="Malmstrom R."/>
            <person name="Brazelton W.J."/>
            <person name="Woyke T."/>
            <person name="Hallam S.J."/>
            <person name="Tyson G.W."/>
            <person name="Wegener G."/>
            <person name="Boetius A."/>
            <person name="Orphan V."/>
        </authorList>
    </citation>
    <scope>NUCLEOTIDE SEQUENCE</scope>
</reference>
<organism evidence="1">
    <name type="scientific">Candidatus Methanophaga sp. ANME-1 ERB7</name>
    <dbReference type="NCBI Taxonomy" id="2759913"/>
    <lineage>
        <taxon>Archaea</taxon>
        <taxon>Methanobacteriati</taxon>
        <taxon>Methanobacteriota</taxon>
        <taxon>Stenosarchaea group</taxon>
        <taxon>Methanomicrobia</taxon>
        <taxon>Candidatus Methanophagales</taxon>
        <taxon>Candidatus Methanophagaceae</taxon>
        <taxon>Candidatus Methanophaga</taxon>
    </lineage>
</organism>
<evidence type="ECO:0000313" key="1">
    <source>
        <dbReference type="EMBL" id="QNO57945.1"/>
    </source>
</evidence>
<sequence>MKFREFYTRGLENVRIEHNLVCTAHNLRVMWGKLGGSVAALCNIKGLVANFAFRVSSI</sequence>
<name>A0A7G9ZCG1_9EURY</name>
<protein>
    <recommendedName>
        <fullName evidence="2">Transposase DDE domain-containing protein</fullName>
    </recommendedName>
</protein>
<evidence type="ECO:0008006" key="2">
    <source>
        <dbReference type="Google" id="ProtNLM"/>
    </source>
</evidence>